<gene>
    <name evidence="8" type="ORF">METZ01_LOCUS107159</name>
</gene>
<evidence type="ECO:0000256" key="6">
    <source>
        <dbReference type="ARBA" id="ARBA00023136"/>
    </source>
</evidence>
<dbReference type="EMBL" id="UINC01012434">
    <property type="protein sequence ID" value="SVA54305.1"/>
    <property type="molecule type" value="Genomic_DNA"/>
</dbReference>
<feature type="transmembrane region" description="Helical" evidence="7">
    <location>
        <begin position="194"/>
        <end position="212"/>
    </location>
</feature>
<keyword evidence="3" id="KW-1003">Cell membrane</keyword>
<evidence type="ECO:0000256" key="1">
    <source>
        <dbReference type="ARBA" id="ARBA00004651"/>
    </source>
</evidence>
<evidence type="ECO:0000256" key="3">
    <source>
        <dbReference type="ARBA" id="ARBA00022475"/>
    </source>
</evidence>
<name>A0A381WP92_9ZZZZ</name>
<evidence type="ECO:0000313" key="8">
    <source>
        <dbReference type="EMBL" id="SVA54305.1"/>
    </source>
</evidence>
<feature type="transmembrane region" description="Helical" evidence="7">
    <location>
        <begin position="12"/>
        <end position="33"/>
    </location>
</feature>
<keyword evidence="6 7" id="KW-0472">Membrane</keyword>
<dbReference type="AlphaFoldDB" id="A0A381WP92"/>
<protein>
    <recommendedName>
        <fullName evidence="9">Membrane transporter protein</fullName>
    </recommendedName>
</protein>
<reference evidence="8" key="1">
    <citation type="submission" date="2018-05" db="EMBL/GenBank/DDBJ databases">
        <authorList>
            <person name="Lanie J.A."/>
            <person name="Ng W.-L."/>
            <person name="Kazmierczak K.M."/>
            <person name="Andrzejewski T.M."/>
            <person name="Davidsen T.M."/>
            <person name="Wayne K.J."/>
            <person name="Tettelin H."/>
            <person name="Glass J.I."/>
            <person name="Rusch D."/>
            <person name="Podicherti R."/>
            <person name="Tsui H.-C.T."/>
            <person name="Winkler M.E."/>
        </authorList>
    </citation>
    <scope>NUCLEOTIDE SEQUENCE</scope>
</reference>
<comment type="subcellular location">
    <subcellularLocation>
        <location evidence="1">Cell membrane</location>
        <topology evidence="1">Multi-pass membrane protein</topology>
    </subcellularLocation>
</comment>
<sequence>MIVMSPGLSLIFGPVVAIPMIYIIELPIVSFFLVKFYKKIQWKEILLLVITSLLFAPVGLILLKNLNAEIINKWIGITVILVSLILFFNFKINIKGKYIPQFFFGSLSGLIGGSTGLGGPPIVSYFLVSNFTADQIRSNITGTFFIRVSISIIFTIILGMMSLKIFFEAIVLIPIYLLFSLIGDFLYKYSNDKLFKKIALVIFLFFGLIILFK</sequence>
<feature type="transmembrane region" description="Helical" evidence="7">
    <location>
        <begin position="140"/>
        <end position="158"/>
    </location>
</feature>
<evidence type="ECO:0000256" key="2">
    <source>
        <dbReference type="ARBA" id="ARBA00022448"/>
    </source>
</evidence>
<dbReference type="InterPro" id="IPR002781">
    <property type="entry name" value="TM_pro_TauE-like"/>
</dbReference>
<evidence type="ECO:0000256" key="4">
    <source>
        <dbReference type="ARBA" id="ARBA00022692"/>
    </source>
</evidence>
<dbReference type="InterPro" id="IPR052017">
    <property type="entry name" value="TSUP"/>
</dbReference>
<dbReference type="Pfam" id="PF01925">
    <property type="entry name" value="TauE"/>
    <property type="match status" value="1"/>
</dbReference>
<evidence type="ECO:0000256" key="5">
    <source>
        <dbReference type="ARBA" id="ARBA00022989"/>
    </source>
</evidence>
<dbReference type="PANTHER" id="PTHR30269">
    <property type="entry name" value="TRANSMEMBRANE PROTEIN YFCA"/>
    <property type="match status" value="1"/>
</dbReference>
<feature type="transmembrane region" description="Helical" evidence="7">
    <location>
        <begin position="70"/>
        <end position="90"/>
    </location>
</feature>
<feature type="transmembrane region" description="Helical" evidence="7">
    <location>
        <begin position="102"/>
        <end position="128"/>
    </location>
</feature>
<accession>A0A381WP92</accession>
<keyword evidence="2" id="KW-0813">Transport</keyword>
<proteinExistence type="predicted"/>
<evidence type="ECO:0000256" key="7">
    <source>
        <dbReference type="SAM" id="Phobius"/>
    </source>
</evidence>
<evidence type="ECO:0008006" key="9">
    <source>
        <dbReference type="Google" id="ProtNLM"/>
    </source>
</evidence>
<organism evidence="8">
    <name type="scientific">marine metagenome</name>
    <dbReference type="NCBI Taxonomy" id="408172"/>
    <lineage>
        <taxon>unclassified sequences</taxon>
        <taxon>metagenomes</taxon>
        <taxon>ecological metagenomes</taxon>
    </lineage>
</organism>
<feature type="transmembrane region" description="Helical" evidence="7">
    <location>
        <begin position="45"/>
        <end position="64"/>
    </location>
</feature>
<keyword evidence="5 7" id="KW-1133">Transmembrane helix</keyword>
<feature type="transmembrane region" description="Helical" evidence="7">
    <location>
        <begin position="165"/>
        <end position="182"/>
    </location>
</feature>
<dbReference type="PANTHER" id="PTHR30269:SF37">
    <property type="entry name" value="MEMBRANE TRANSPORTER PROTEIN"/>
    <property type="match status" value="1"/>
</dbReference>
<dbReference type="GO" id="GO:0005886">
    <property type="term" value="C:plasma membrane"/>
    <property type="evidence" value="ECO:0007669"/>
    <property type="project" value="UniProtKB-SubCell"/>
</dbReference>
<keyword evidence="4 7" id="KW-0812">Transmembrane</keyword>